<comment type="caution">
    <text evidence="1">The sequence shown here is derived from an EMBL/GenBank/DDBJ whole genome shotgun (WGS) entry which is preliminary data.</text>
</comment>
<dbReference type="EMBL" id="JACJTC010000047">
    <property type="protein sequence ID" value="MBD2616323.1"/>
    <property type="molecule type" value="Genomic_DNA"/>
</dbReference>
<evidence type="ECO:0000313" key="1">
    <source>
        <dbReference type="EMBL" id="MBD2616323.1"/>
    </source>
</evidence>
<keyword evidence="2" id="KW-1185">Reference proteome</keyword>
<protein>
    <recommendedName>
        <fullName evidence="3">AAA+ ATPase domain-containing protein</fullName>
    </recommendedName>
</protein>
<reference evidence="1 2" key="1">
    <citation type="journal article" date="2020" name="ISME J.">
        <title>Comparative genomics reveals insights into cyanobacterial evolution and habitat adaptation.</title>
        <authorList>
            <person name="Chen M.Y."/>
            <person name="Teng W.K."/>
            <person name="Zhao L."/>
            <person name="Hu C.X."/>
            <person name="Zhou Y.K."/>
            <person name="Han B.P."/>
            <person name="Song L.R."/>
            <person name="Shu W.S."/>
        </authorList>
    </citation>
    <scope>NUCLEOTIDE SEQUENCE [LARGE SCALE GENOMIC DNA]</scope>
    <source>
        <strain evidence="1 2">FACHB-252</strain>
    </source>
</reference>
<organism evidence="1 2">
    <name type="scientific">Nostoc punctiforme FACHB-252</name>
    <dbReference type="NCBI Taxonomy" id="1357509"/>
    <lineage>
        <taxon>Bacteria</taxon>
        <taxon>Bacillati</taxon>
        <taxon>Cyanobacteriota</taxon>
        <taxon>Cyanophyceae</taxon>
        <taxon>Nostocales</taxon>
        <taxon>Nostocaceae</taxon>
        <taxon>Nostoc</taxon>
    </lineage>
</organism>
<name>A0ABR8HKC5_NOSPU</name>
<dbReference type="InterPro" id="IPR027417">
    <property type="entry name" value="P-loop_NTPase"/>
</dbReference>
<dbReference type="SUPFAM" id="SSF52540">
    <property type="entry name" value="P-loop containing nucleoside triphosphate hydrolases"/>
    <property type="match status" value="1"/>
</dbReference>
<dbReference type="Gene3D" id="3.40.50.300">
    <property type="entry name" value="P-loop containing nucleotide triphosphate hydrolases"/>
    <property type="match status" value="1"/>
</dbReference>
<accession>A0ABR8HKC5</accession>
<dbReference type="Proteomes" id="UP000606396">
    <property type="component" value="Unassembled WGS sequence"/>
</dbReference>
<sequence length="412" mass="46741">MSNNQSGENQWPNVQQEMLNNLSVAGDLTVENAIQNVHFTPPPPELTVDGMRLHFQEVRASAGARYTPEIHVDLPEAWVFEGLGRTDKFFDRIQSLYGQLCRKTKRVQPSGDIERKFPEIAPLLNILGQKAITLAAELKQIDRDTFTLIDFPSLAILAQDVETAAYNCHDASRQAESFSEATQTRQQALDNHGYTRSRKELLNSISHNIFQLQQVVREIYSVVTSDSTEAANKKALLLLGEAGTGKTHLFCDVAQRRLDDSLPTVILLGQHFNSGEPWTQIMQRLHLPFRERNEFIGALDTAAQARGRRALILIDALNEGDGKRLWRDELAGILSVLNSYPRIGLAVSCRTSYERIVIPDRLVPEKLISVYHRGFDNHEYIATRTFFDHYGIERPNIPLSVDRKVWRSLRDE</sequence>
<proteinExistence type="predicted"/>
<gene>
    <name evidence="1" type="ORF">H6G94_34685</name>
</gene>
<dbReference type="RefSeq" id="WP_190952774.1">
    <property type="nucleotide sequence ID" value="NZ_JACJTC010000047.1"/>
</dbReference>
<evidence type="ECO:0008006" key="3">
    <source>
        <dbReference type="Google" id="ProtNLM"/>
    </source>
</evidence>
<evidence type="ECO:0000313" key="2">
    <source>
        <dbReference type="Proteomes" id="UP000606396"/>
    </source>
</evidence>